<feature type="domain" description="Caspase family p10" evidence="10">
    <location>
        <begin position="435"/>
        <end position="522"/>
    </location>
</feature>
<dbReference type="InterPro" id="IPR002138">
    <property type="entry name" value="Pept_C14_p10"/>
</dbReference>
<sequence length="531" mass="61354">SSNMEDNVSLKFRQQLLFIDENLVAEDVAALKFLCIDLLPFRKLESVKSAVDIFQLLMAEEYLNEEDTFLLAELLYRIKCYSLLRKLGYTKEKVQECLHEKGRVSPYRQMLYELSENITTETLKDIIFLLKNFLPKRRITLSALDMLILLEKQGHLTEDNVQMLEEVCMNVSPDLLETVNCYKRAKECDCLYQERCGQQDQGGDNPPVFCTVLYQLNPLLKLPNESDWETYQGCELFSLLGKRRGMEAVLTPFCMRKYKSNKFIEAESFFISFLQKMTSYKMDGPHRGFCIVINNVNFDRSLQERKGSCKDAGELERVFRWLGLDVEIYKDLTSHGIKELMQAWQQRQDHKDRDCFICCILSHGESGAIYGKDEELVSIRTIMSYFTAKQCPQLAEKPKLFFIQACQGKEIQCPIYVEADARVPDLSSMQQNISPSESIPEEADFLLGMATIDGYASFRHIQQGAWYIQALCSKLQLLVPRGEDILSILTEVNADVSRRVDRWGTKKQMPQPAYTLRKKFIFPIPEDPPPS</sequence>
<dbReference type="CDD" id="cd00032">
    <property type="entry name" value="CASc"/>
    <property type="match status" value="1"/>
</dbReference>
<proteinExistence type="inferred from homology"/>
<dbReference type="PROSITE" id="PS50208">
    <property type="entry name" value="CASPASE_P20"/>
    <property type="match status" value="1"/>
</dbReference>
<dbReference type="GO" id="GO:0005737">
    <property type="term" value="C:cytoplasm"/>
    <property type="evidence" value="ECO:0007669"/>
    <property type="project" value="UniProtKB-ARBA"/>
</dbReference>
<evidence type="ECO:0000256" key="5">
    <source>
        <dbReference type="ARBA" id="ARBA00022801"/>
    </source>
</evidence>
<comment type="similarity">
    <text evidence="1 8">Belongs to the peptidase C14A family.</text>
</comment>
<dbReference type="Pfam" id="PF00656">
    <property type="entry name" value="Peptidase_C14"/>
    <property type="match status" value="1"/>
</dbReference>
<dbReference type="GO" id="GO:0004197">
    <property type="term" value="F:cysteine-type endopeptidase activity"/>
    <property type="evidence" value="ECO:0007669"/>
    <property type="project" value="InterPro"/>
</dbReference>
<gene>
    <name evidence="12" type="primary">Casp10</name>
    <name evidence="12" type="ORF">HELFUL_R02947</name>
</gene>
<keyword evidence="13" id="KW-1185">Reference proteome</keyword>
<name>A0A7L2ATR1_9GRUI</name>
<dbReference type="InterPro" id="IPR029030">
    <property type="entry name" value="Caspase-like_dom_sf"/>
</dbReference>
<dbReference type="InterPro" id="IPR001875">
    <property type="entry name" value="DED_dom"/>
</dbReference>
<dbReference type="PANTHER" id="PTHR48169">
    <property type="entry name" value="DED DOMAIN-CONTAINING PROTEIN"/>
    <property type="match status" value="1"/>
</dbReference>
<feature type="non-terminal residue" evidence="12">
    <location>
        <position position="531"/>
    </location>
</feature>
<dbReference type="InterPro" id="IPR035701">
    <property type="entry name" value="CASP10_DED2"/>
</dbReference>
<evidence type="ECO:0000259" key="9">
    <source>
        <dbReference type="PROSITE" id="PS50168"/>
    </source>
</evidence>
<evidence type="ECO:0000313" key="12">
    <source>
        <dbReference type="EMBL" id="NXP50475.1"/>
    </source>
</evidence>
<dbReference type="InterPro" id="IPR011029">
    <property type="entry name" value="DEATH-like_dom_sf"/>
</dbReference>
<comment type="caution">
    <text evidence="12">The sequence shown here is derived from an EMBL/GenBank/DDBJ whole genome shotgun (WGS) entry which is preliminary data.</text>
</comment>
<accession>A0A7L2ATR1</accession>
<dbReference type="Proteomes" id="UP000590868">
    <property type="component" value="Unassembled WGS sequence"/>
</dbReference>
<dbReference type="SUPFAM" id="SSF47986">
    <property type="entry name" value="DEATH domain"/>
    <property type="match status" value="2"/>
</dbReference>
<feature type="domain" description="DED" evidence="9">
    <location>
        <begin position="11"/>
        <end position="89"/>
    </location>
</feature>
<evidence type="ECO:0000313" key="13">
    <source>
        <dbReference type="Proteomes" id="UP000590868"/>
    </source>
</evidence>
<feature type="domain" description="DED" evidence="9">
    <location>
        <begin position="106"/>
        <end position="181"/>
    </location>
</feature>
<reference evidence="12 13" key="1">
    <citation type="submission" date="2019-09" db="EMBL/GenBank/DDBJ databases">
        <title>Bird 10,000 Genomes (B10K) Project - Family phase.</title>
        <authorList>
            <person name="Zhang G."/>
        </authorList>
    </citation>
    <scope>NUCLEOTIDE SEQUENCE [LARGE SCALE GENOMIC DNA]</scope>
    <source>
        <strain evidence="12">B10K-DU-001-55</strain>
        <tissue evidence="12">Muscle</tissue>
    </source>
</reference>
<keyword evidence="3" id="KW-0053">Apoptosis</keyword>
<dbReference type="OrthoDB" id="6114029at2759"/>
<dbReference type="InterPro" id="IPR001309">
    <property type="entry name" value="Pept_C14_p20"/>
</dbReference>
<organism evidence="12 13">
    <name type="scientific">Heliornis fulica</name>
    <name type="common">sungrebe</name>
    <dbReference type="NCBI Taxonomy" id="54369"/>
    <lineage>
        <taxon>Eukaryota</taxon>
        <taxon>Metazoa</taxon>
        <taxon>Chordata</taxon>
        <taxon>Craniata</taxon>
        <taxon>Vertebrata</taxon>
        <taxon>Euteleostomi</taxon>
        <taxon>Archelosauria</taxon>
        <taxon>Archosauria</taxon>
        <taxon>Dinosauria</taxon>
        <taxon>Saurischia</taxon>
        <taxon>Theropoda</taxon>
        <taxon>Coelurosauria</taxon>
        <taxon>Aves</taxon>
        <taxon>Neognathae</taxon>
        <taxon>Neoaves</taxon>
        <taxon>Gruiformes</taxon>
        <taxon>Heliornithidae</taxon>
        <taxon>Heliornis</taxon>
    </lineage>
</organism>
<dbReference type="Gene3D" id="3.40.50.1460">
    <property type="match status" value="1"/>
</dbReference>
<dbReference type="InterPro" id="IPR015917">
    <property type="entry name" value="Pept_C14A"/>
</dbReference>
<dbReference type="CDD" id="cd08814">
    <property type="entry name" value="DED_Caspase_10_r2"/>
    <property type="match status" value="1"/>
</dbReference>
<dbReference type="InterPro" id="IPR011600">
    <property type="entry name" value="Pept_C14_caspase"/>
</dbReference>
<keyword evidence="4" id="KW-0677">Repeat</keyword>
<dbReference type="Pfam" id="PF01335">
    <property type="entry name" value="DED"/>
    <property type="match status" value="2"/>
</dbReference>
<feature type="domain" description="Caspase family p20" evidence="11">
    <location>
        <begin position="286"/>
        <end position="410"/>
    </location>
</feature>
<dbReference type="PANTHER" id="PTHR48169:SF7">
    <property type="entry name" value="CASPASE 10"/>
    <property type="match status" value="1"/>
</dbReference>
<dbReference type="PROSITE" id="PS50168">
    <property type="entry name" value="DED"/>
    <property type="match status" value="2"/>
</dbReference>
<dbReference type="InterPro" id="IPR016129">
    <property type="entry name" value="Caspase_his_AS"/>
</dbReference>
<dbReference type="GO" id="GO:0006508">
    <property type="term" value="P:proteolysis"/>
    <property type="evidence" value="ECO:0007669"/>
    <property type="project" value="UniProtKB-KW"/>
</dbReference>
<dbReference type="SMART" id="SM00031">
    <property type="entry name" value="DED"/>
    <property type="match status" value="2"/>
</dbReference>
<dbReference type="AlphaFoldDB" id="A0A7L2ATR1"/>
<evidence type="ECO:0000256" key="6">
    <source>
        <dbReference type="ARBA" id="ARBA00022807"/>
    </source>
</evidence>
<evidence type="ECO:0000256" key="3">
    <source>
        <dbReference type="ARBA" id="ARBA00022703"/>
    </source>
</evidence>
<evidence type="ECO:0000256" key="1">
    <source>
        <dbReference type="ARBA" id="ARBA00010134"/>
    </source>
</evidence>
<dbReference type="GO" id="GO:0006915">
    <property type="term" value="P:apoptotic process"/>
    <property type="evidence" value="ECO:0007669"/>
    <property type="project" value="UniProtKB-KW"/>
</dbReference>
<dbReference type="GO" id="GO:0051604">
    <property type="term" value="P:protein maturation"/>
    <property type="evidence" value="ECO:0007669"/>
    <property type="project" value="UniProtKB-ARBA"/>
</dbReference>
<dbReference type="PROSITE" id="PS50207">
    <property type="entry name" value="CASPASE_P10"/>
    <property type="match status" value="1"/>
</dbReference>
<evidence type="ECO:0000256" key="8">
    <source>
        <dbReference type="RuleBase" id="RU003971"/>
    </source>
</evidence>
<dbReference type="Gene3D" id="1.10.533.10">
    <property type="entry name" value="Death Domain, Fas"/>
    <property type="match status" value="2"/>
</dbReference>
<dbReference type="PRINTS" id="PR00376">
    <property type="entry name" value="IL1BCENZYME"/>
</dbReference>
<feature type="non-terminal residue" evidence="12">
    <location>
        <position position="1"/>
    </location>
</feature>
<dbReference type="FunFam" id="1.10.533.10:FF:000016">
    <property type="entry name" value="CASP8 and FADD-like apoptosis regulator"/>
    <property type="match status" value="1"/>
</dbReference>
<dbReference type="PROSITE" id="PS01121">
    <property type="entry name" value="CASPASE_HIS"/>
    <property type="match status" value="1"/>
</dbReference>
<keyword evidence="5" id="KW-0378">Hydrolase</keyword>
<dbReference type="PROSITE" id="PS01122">
    <property type="entry name" value="CASPASE_CYS"/>
    <property type="match status" value="1"/>
</dbReference>
<dbReference type="EMBL" id="VXBZ01006975">
    <property type="protein sequence ID" value="NXP50475.1"/>
    <property type="molecule type" value="Genomic_DNA"/>
</dbReference>
<evidence type="ECO:0000259" key="10">
    <source>
        <dbReference type="PROSITE" id="PS50207"/>
    </source>
</evidence>
<dbReference type="GO" id="GO:0042981">
    <property type="term" value="P:regulation of apoptotic process"/>
    <property type="evidence" value="ECO:0007669"/>
    <property type="project" value="InterPro"/>
</dbReference>
<dbReference type="SUPFAM" id="SSF52129">
    <property type="entry name" value="Caspase-like"/>
    <property type="match status" value="1"/>
</dbReference>
<dbReference type="FunFam" id="1.10.533.10:FF:000038">
    <property type="entry name" value="Caspase 10"/>
    <property type="match status" value="1"/>
</dbReference>
<evidence type="ECO:0000256" key="4">
    <source>
        <dbReference type="ARBA" id="ARBA00022737"/>
    </source>
</evidence>
<keyword evidence="7" id="KW-0865">Zymogen</keyword>
<evidence type="ECO:0000259" key="11">
    <source>
        <dbReference type="PROSITE" id="PS50208"/>
    </source>
</evidence>
<dbReference type="InterPro" id="IPR033139">
    <property type="entry name" value="Caspase_cys_AS"/>
</dbReference>
<evidence type="ECO:0000256" key="2">
    <source>
        <dbReference type="ARBA" id="ARBA00022670"/>
    </source>
</evidence>
<keyword evidence="6" id="KW-0788">Thiol protease</keyword>
<dbReference type="FunFam" id="3.40.50.1460:FF:000014">
    <property type="entry name" value="Caspase 10, apoptosis-related cysteine peptidase"/>
    <property type="match status" value="1"/>
</dbReference>
<protein>
    <submittedName>
        <fullName evidence="12">CASPA protein</fullName>
    </submittedName>
</protein>
<dbReference type="SMART" id="SM00115">
    <property type="entry name" value="CASc"/>
    <property type="match status" value="1"/>
</dbReference>
<keyword evidence="2" id="KW-0645">Protease</keyword>
<evidence type="ECO:0000256" key="7">
    <source>
        <dbReference type="ARBA" id="ARBA00023145"/>
    </source>
</evidence>